<keyword evidence="3" id="KW-1185">Reference proteome</keyword>
<feature type="non-terminal residue" evidence="2">
    <location>
        <position position="1"/>
    </location>
</feature>
<feature type="non-terminal residue" evidence="2">
    <location>
        <position position="51"/>
    </location>
</feature>
<feature type="region of interest" description="Disordered" evidence="1">
    <location>
        <begin position="1"/>
        <end position="51"/>
    </location>
</feature>
<evidence type="ECO:0000313" key="3">
    <source>
        <dbReference type="Proteomes" id="UP000606786"/>
    </source>
</evidence>
<name>A0A811U113_CERCA</name>
<protein>
    <submittedName>
        <fullName evidence="2">(Mediterranean fruit fly) hypothetical protein</fullName>
    </submittedName>
</protein>
<gene>
    <name evidence="2" type="ORF">CCAP1982_LOCUS1111</name>
</gene>
<evidence type="ECO:0000256" key="1">
    <source>
        <dbReference type="SAM" id="MobiDB-lite"/>
    </source>
</evidence>
<dbReference type="EMBL" id="CAJHJT010000001">
    <property type="protein sequence ID" value="CAD6992241.1"/>
    <property type="molecule type" value="Genomic_DNA"/>
</dbReference>
<accession>A0A811U113</accession>
<proteinExistence type="predicted"/>
<dbReference type="AlphaFoldDB" id="A0A811U113"/>
<comment type="caution">
    <text evidence="2">The sequence shown here is derived from an EMBL/GenBank/DDBJ whole genome shotgun (WGS) entry which is preliminary data.</text>
</comment>
<organism evidence="2 3">
    <name type="scientific">Ceratitis capitata</name>
    <name type="common">Mediterranean fruit fly</name>
    <name type="synonym">Tephritis capitata</name>
    <dbReference type="NCBI Taxonomy" id="7213"/>
    <lineage>
        <taxon>Eukaryota</taxon>
        <taxon>Metazoa</taxon>
        <taxon>Ecdysozoa</taxon>
        <taxon>Arthropoda</taxon>
        <taxon>Hexapoda</taxon>
        <taxon>Insecta</taxon>
        <taxon>Pterygota</taxon>
        <taxon>Neoptera</taxon>
        <taxon>Endopterygota</taxon>
        <taxon>Diptera</taxon>
        <taxon>Brachycera</taxon>
        <taxon>Muscomorpha</taxon>
        <taxon>Tephritoidea</taxon>
        <taxon>Tephritidae</taxon>
        <taxon>Ceratitis</taxon>
        <taxon>Ceratitis</taxon>
    </lineage>
</organism>
<dbReference type="Proteomes" id="UP000606786">
    <property type="component" value="Unassembled WGS sequence"/>
</dbReference>
<feature type="compositionally biased region" description="Basic and acidic residues" evidence="1">
    <location>
        <begin position="13"/>
        <end position="22"/>
    </location>
</feature>
<evidence type="ECO:0000313" key="2">
    <source>
        <dbReference type="EMBL" id="CAD6992241.1"/>
    </source>
</evidence>
<sequence>MKSAGNDIQQTYSDKDTHRTDTNMRLTAGRHDEPPSQADVCLLPPFRSMRS</sequence>
<reference evidence="2" key="1">
    <citation type="submission" date="2020-11" db="EMBL/GenBank/DDBJ databases">
        <authorList>
            <person name="Whitehead M."/>
        </authorList>
    </citation>
    <scope>NUCLEOTIDE SEQUENCE</scope>
    <source>
        <strain evidence="2">EGII</strain>
    </source>
</reference>
<feature type="compositionally biased region" description="Polar residues" evidence="1">
    <location>
        <begin position="1"/>
        <end position="12"/>
    </location>
</feature>